<dbReference type="PANTHER" id="PTHR13833:SF71">
    <property type="entry name" value="NHL DOMAIN-CONTAINING PROTEIN"/>
    <property type="match status" value="1"/>
</dbReference>
<accession>A0ABW5XJ05</accession>
<dbReference type="SUPFAM" id="SSF49265">
    <property type="entry name" value="Fibronectin type III"/>
    <property type="match status" value="1"/>
</dbReference>
<dbReference type="Proteomes" id="UP001597601">
    <property type="component" value="Unassembled WGS sequence"/>
</dbReference>
<sequence>MKKSLQGTFLIILFIAAMAFVTGCKKGETPVAPIPEPVINPVFSELTTSSVVVGGRIGTSNFIKEVGICYSSSNQKPTLSDTFVKDTLAASWITQITGLAANTTYYIRAYAISDGGTGYSSVTTFKTNTTAAVPRGTVTTFAGSPTGRAGFVNSTIGTSALFDAPNAIAFNPVSNLLYVGDSFNNSIRTISLTGYTNTTNDAVIGLTNGAISQAKFYGVKGFAFDAQGNVYFADLGNNVIRKMTAAGDVSTLAGTSIPGYKNGEGSVVQFYNPSATVVDASGNLFVADRSNNLIRKITSAGVTSTFAGYVAPTGYVQTNVPGYNDANGTSAYFNYPVAMTKDAADNIYVADYKNKAIRKITPKGDVSTYAGGIYFSTLIGNPTGLVMDAQGNLFITETGGRILEITKDMVLYVIAGAANTTGYVNGVGAAARFNSPQSVTIDTQGNLYVADFNNNAIRKVTVAVQ</sequence>
<dbReference type="RefSeq" id="WP_377123468.1">
    <property type="nucleotide sequence ID" value="NZ_JBHUON010000002.1"/>
</dbReference>
<dbReference type="PROSITE" id="PS51125">
    <property type="entry name" value="NHL"/>
    <property type="match status" value="1"/>
</dbReference>
<evidence type="ECO:0000313" key="3">
    <source>
        <dbReference type="EMBL" id="MFD2863695.1"/>
    </source>
</evidence>
<evidence type="ECO:0000313" key="4">
    <source>
        <dbReference type="Proteomes" id="UP001597601"/>
    </source>
</evidence>
<organism evidence="3 4">
    <name type="scientific">Mucilaginibacter antarcticus</name>
    <dbReference type="NCBI Taxonomy" id="1855725"/>
    <lineage>
        <taxon>Bacteria</taxon>
        <taxon>Pseudomonadati</taxon>
        <taxon>Bacteroidota</taxon>
        <taxon>Sphingobacteriia</taxon>
        <taxon>Sphingobacteriales</taxon>
        <taxon>Sphingobacteriaceae</taxon>
        <taxon>Mucilaginibacter</taxon>
    </lineage>
</organism>
<dbReference type="SUPFAM" id="SSF101898">
    <property type="entry name" value="NHL repeat"/>
    <property type="match status" value="1"/>
</dbReference>
<dbReference type="Gene3D" id="2.60.40.10">
    <property type="entry name" value="Immunoglobulins"/>
    <property type="match status" value="1"/>
</dbReference>
<dbReference type="InterPro" id="IPR001258">
    <property type="entry name" value="NHL_repeat"/>
</dbReference>
<evidence type="ECO:0008006" key="5">
    <source>
        <dbReference type="Google" id="ProtNLM"/>
    </source>
</evidence>
<evidence type="ECO:0000256" key="1">
    <source>
        <dbReference type="ARBA" id="ARBA00022737"/>
    </source>
</evidence>
<dbReference type="PROSITE" id="PS51257">
    <property type="entry name" value="PROKAR_LIPOPROTEIN"/>
    <property type="match status" value="1"/>
</dbReference>
<reference evidence="4" key="1">
    <citation type="journal article" date="2019" name="Int. J. Syst. Evol. Microbiol.">
        <title>The Global Catalogue of Microorganisms (GCM) 10K type strain sequencing project: providing services to taxonomists for standard genome sequencing and annotation.</title>
        <authorList>
            <consortium name="The Broad Institute Genomics Platform"/>
            <consortium name="The Broad Institute Genome Sequencing Center for Infectious Disease"/>
            <person name="Wu L."/>
            <person name="Ma J."/>
        </authorList>
    </citation>
    <scope>NUCLEOTIDE SEQUENCE [LARGE SCALE GENOMIC DNA]</scope>
    <source>
        <strain evidence="4">KCTC 52232</strain>
    </source>
</reference>
<comment type="caution">
    <text evidence="3">The sequence shown here is derived from an EMBL/GenBank/DDBJ whole genome shotgun (WGS) entry which is preliminary data.</text>
</comment>
<evidence type="ECO:0000256" key="2">
    <source>
        <dbReference type="PROSITE-ProRule" id="PRU00504"/>
    </source>
</evidence>
<gene>
    <name evidence="3" type="ORF">ACFSYC_03250</name>
</gene>
<dbReference type="Gene3D" id="2.120.10.30">
    <property type="entry name" value="TolB, C-terminal domain"/>
    <property type="match status" value="4"/>
</dbReference>
<keyword evidence="4" id="KW-1185">Reference proteome</keyword>
<keyword evidence="1" id="KW-0677">Repeat</keyword>
<dbReference type="InterPro" id="IPR013783">
    <property type="entry name" value="Ig-like_fold"/>
</dbReference>
<name>A0ABW5XJ05_9SPHI</name>
<proteinExistence type="predicted"/>
<dbReference type="InterPro" id="IPR036116">
    <property type="entry name" value="FN3_sf"/>
</dbReference>
<dbReference type="InterPro" id="IPR003961">
    <property type="entry name" value="FN3_dom"/>
</dbReference>
<dbReference type="Pfam" id="PF01436">
    <property type="entry name" value="NHL"/>
    <property type="match status" value="2"/>
</dbReference>
<dbReference type="EMBL" id="JBHUON010000002">
    <property type="protein sequence ID" value="MFD2863695.1"/>
    <property type="molecule type" value="Genomic_DNA"/>
</dbReference>
<dbReference type="PANTHER" id="PTHR13833">
    <property type="match status" value="1"/>
</dbReference>
<feature type="repeat" description="NHL" evidence="2">
    <location>
        <begin position="433"/>
        <end position="463"/>
    </location>
</feature>
<protein>
    <recommendedName>
        <fullName evidence="5">NHL repeat-containing protein</fullName>
    </recommendedName>
</protein>
<dbReference type="CDD" id="cd00063">
    <property type="entry name" value="FN3"/>
    <property type="match status" value="1"/>
</dbReference>
<dbReference type="InterPro" id="IPR011042">
    <property type="entry name" value="6-blade_b-propeller_TolB-like"/>
</dbReference>